<comment type="caution">
    <text evidence="1">The sequence shown here is derived from an EMBL/GenBank/DDBJ whole genome shotgun (WGS) entry which is preliminary data.</text>
</comment>
<dbReference type="EMBL" id="CM047580">
    <property type="protein sequence ID" value="KAI9921145.1"/>
    <property type="molecule type" value="Genomic_DNA"/>
</dbReference>
<proteinExistence type="predicted"/>
<keyword evidence="2" id="KW-1185">Reference proteome</keyword>
<gene>
    <name evidence="1" type="ORF">PsorP6_001268</name>
</gene>
<reference evidence="1 2" key="1">
    <citation type="journal article" date="2022" name="bioRxiv">
        <title>The genome of the oomycete Peronosclerospora sorghi, a cosmopolitan pathogen of maize and sorghum, is inflated with dispersed pseudogenes.</title>
        <authorList>
            <person name="Fletcher K."/>
            <person name="Martin F."/>
            <person name="Isakeit T."/>
            <person name="Cavanaugh K."/>
            <person name="Magill C."/>
            <person name="Michelmore R."/>
        </authorList>
    </citation>
    <scope>NUCLEOTIDE SEQUENCE [LARGE SCALE GENOMIC DNA]</scope>
    <source>
        <strain evidence="1">P6</strain>
    </source>
</reference>
<dbReference type="Proteomes" id="UP001163321">
    <property type="component" value="Chromosome 1"/>
</dbReference>
<organism evidence="1 2">
    <name type="scientific">Peronosclerospora sorghi</name>
    <dbReference type="NCBI Taxonomy" id="230839"/>
    <lineage>
        <taxon>Eukaryota</taxon>
        <taxon>Sar</taxon>
        <taxon>Stramenopiles</taxon>
        <taxon>Oomycota</taxon>
        <taxon>Peronosporomycetes</taxon>
        <taxon>Peronosporales</taxon>
        <taxon>Peronosporaceae</taxon>
        <taxon>Peronosclerospora</taxon>
    </lineage>
</organism>
<sequence>MHRTLLRSGSAITKRVNPNPPSSVRQFRKCTPTKYTENKEVTGFRGLKPPVSFAAPYAYSVVCDLAADNHVLSVKLLHLTSVSLMAAVPLAFVLSPSPLAIPVDLAVGVILPVHAHIGMNNVISDYVPKNARTLARLGWLGATTIMFLGLLRVNLKGPGITEVIKTVWRESPNKKKNEA</sequence>
<protein>
    <submittedName>
        <fullName evidence="1">Uncharacterized protein</fullName>
    </submittedName>
</protein>
<evidence type="ECO:0000313" key="2">
    <source>
        <dbReference type="Proteomes" id="UP001163321"/>
    </source>
</evidence>
<evidence type="ECO:0000313" key="1">
    <source>
        <dbReference type="EMBL" id="KAI9921145.1"/>
    </source>
</evidence>
<accession>A0ACC0WQI7</accession>
<name>A0ACC0WQI7_9STRA</name>